<dbReference type="AlphaFoldDB" id="A0A1H0Q0K7"/>
<proteinExistence type="predicted"/>
<evidence type="ECO:0000313" key="3">
    <source>
        <dbReference type="EMBL" id="SDP10600.1"/>
    </source>
</evidence>
<dbReference type="Proteomes" id="UP000199497">
    <property type="component" value="Unassembled WGS sequence"/>
</dbReference>
<gene>
    <name evidence="3" type="ORF">SAMN04487905_10213</name>
</gene>
<name>A0A1H0Q0K7_9ACTN</name>
<feature type="compositionally biased region" description="Polar residues" evidence="2">
    <location>
        <begin position="1"/>
        <end position="10"/>
    </location>
</feature>
<dbReference type="Pfam" id="PF19844">
    <property type="entry name" value="DUF6319"/>
    <property type="match status" value="1"/>
</dbReference>
<reference evidence="4" key="1">
    <citation type="submission" date="2016-10" db="EMBL/GenBank/DDBJ databases">
        <authorList>
            <person name="Varghese N."/>
            <person name="Submissions S."/>
        </authorList>
    </citation>
    <scope>NUCLEOTIDE SEQUENCE [LARGE SCALE GENOMIC DNA]</scope>
    <source>
        <strain evidence="4">DSM 46732</strain>
    </source>
</reference>
<keyword evidence="4" id="KW-1185">Reference proteome</keyword>
<organism evidence="3 4">
    <name type="scientific">Actinopolyspora xinjiangensis</name>
    <dbReference type="NCBI Taxonomy" id="405564"/>
    <lineage>
        <taxon>Bacteria</taxon>
        <taxon>Bacillati</taxon>
        <taxon>Actinomycetota</taxon>
        <taxon>Actinomycetes</taxon>
        <taxon>Actinopolysporales</taxon>
        <taxon>Actinopolysporaceae</taxon>
        <taxon>Actinopolyspora</taxon>
    </lineage>
</organism>
<dbReference type="InterPro" id="IPR046282">
    <property type="entry name" value="DUF6319"/>
</dbReference>
<sequence length="157" mass="16718">MSEQQEPTSDQPTTEQTAPEQPTTGQEATGRGDAERQAETADPSGGSGSAEQGTQKKTKGRKQGGARKTRQVELTLTVSGTAEGEWQADLTHAGKKIVQGLPIAASSVSKAAGELHDDISEAIESVLSEARQQHEARLAELEAELQRVRKTLEELES</sequence>
<evidence type="ECO:0000313" key="4">
    <source>
        <dbReference type="Proteomes" id="UP000199497"/>
    </source>
</evidence>
<dbReference type="EMBL" id="FNJR01000002">
    <property type="protein sequence ID" value="SDP10600.1"/>
    <property type="molecule type" value="Genomic_DNA"/>
</dbReference>
<keyword evidence="1" id="KW-0175">Coiled coil</keyword>
<dbReference type="RefSeq" id="WP_092597372.1">
    <property type="nucleotide sequence ID" value="NZ_FNJR01000002.1"/>
</dbReference>
<evidence type="ECO:0000256" key="2">
    <source>
        <dbReference type="SAM" id="MobiDB-lite"/>
    </source>
</evidence>
<feature type="coiled-coil region" evidence="1">
    <location>
        <begin position="124"/>
        <end position="151"/>
    </location>
</feature>
<feature type="compositionally biased region" description="Low complexity" evidence="2">
    <location>
        <begin position="11"/>
        <end position="27"/>
    </location>
</feature>
<dbReference type="OrthoDB" id="4753572at2"/>
<accession>A0A1H0Q0K7</accession>
<protein>
    <submittedName>
        <fullName evidence="3">Uncharacterized protein</fullName>
    </submittedName>
</protein>
<evidence type="ECO:0000256" key="1">
    <source>
        <dbReference type="SAM" id="Coils"/>
    </source>
</evidence>
<feature type="region of interest" description="Disordered" evidence="2">
    <location>
        <begin position="1"/>
        <end position="76"/>
    </location>
</feature>
<feature type="compositionally biased region" description="Basic and acidic residues" evidence="2">
    <location>
        <begin position="30"/>
        <end position="39"/>
    </location>
</feature>
<feature type="compositionally biased region" description="Basic residues" evidence="2">
    <location>
        <begin position="56"/>
        <end position="69"/>
    </location>
</feature>
<dbReference type="STRING" id="405564.SAMN04487905_10213"/>